<dbReference type="GO" id="GO:0032196">
    <property type="term" value="P:transposition"/>
    <property type="evidence" value="ECO:0007669"/>
    <property type="project" value="UniProtKB-KW"/>
</dbReference>
<keyword evidence="1" id="KW-0815">Transposition</keyword>
<reference evidence="5 6" key="1">
    <citation type="submission" date="2016-10" db="EMBL/GenBank/DDBJ databases">
        <authorList>
            <person name="de Groot N.N."/>
        </authorList>
    </citation>
    <scope>NUCLEOTIDE SEQUENCE [LARGE SCALE GENOMIC DNA]</scope>
    <source>
        <strain evidence="5 6">LMG 2247</strain>
    </source>
</reference>
<dbReference type="Pfam" id="PF13610">
    <property type="entry name" value="DDE_Tnp_IS240"/>
    <property type="match status" value="1"/>
</dbReference>
<dbReference type="Proteomes" id="UP000199706">
    <property type="component" value="Unassembled WGS sequence"/>
</dbReference>
<dbReference type="InterPro" id="IPR032874">
    <property type="entry name" value="DDE_dom"/>
</dbReference>
<dbReference type="PANTHER" id="PTHR35528">
    <property type="entry name" value="BLL1675 PROTEIN"/>
    <property type="match status" value="1"/>
</dbReference>
<dbReference type="NCBIfam" id="NF033587">
    <property type="entry name" value="transpos_IS6"/>
    <property type="match status" value="1"/>
</dbReference>
<protein>
    <submittedName>
        <fullName evidence="5">Putative transposase</fullName>
    </submittedName>
</protein>
<evidence type="ECO:0000259" key="4">
    <source>
        <dbReference type="Pfam" id="PF13610"/>
    </source>
</evidence>
<dbReference type="PANTHER" id="PTHR35528:SF3">
    <property type="entry name" value="BLL1675 PROTEIN"/>
    <property type="match status" value="1"/>
</dbReference>
<dbReference type="InterPro" id="IPR052183">
    <property type="entry name" value="IS_Transposase"/>
</dbReference>
<gene>
    <name evidence="5" type="ORF">SAMN05216466_12181</name>
</gene>
<accession>A0A1G8JWW0</accession>
<dbReference type="GO" id="GO:0006310">
    <property type="term" value="P:DNA recombination"/>
    <property type="evidence" value="ECO:0007669"/>
    <property type="project" value="UniProtKB-KW"/>
</dbReference>
<organism evidence="5 6">
    <name type="scientific">Paraburkholderia phenazinium</name>
    <dbReference type="NCBI Taxonomy" id="60549"/>
    <lineage>
        <taxon>Bacteria</taxon>
        <taxon>Pseudomonadati</taxon>
        <taxon>Pseudomonadota</taxon>
        <taxon>Betaproteobacteria</taxon>
        <taxon>Burkholderiales</taxon>
        <taxon>Burkholderiaceae</taxon>
        <taxon>Paraburkholderia</taxon>
    </lineage>
</organism>
<sequence>MKNSRSLYHGHRFPAVVINCAVRWYFRFQLSLRDIEELLFERGIEVSYETVRRWCDKFGAEFAHRVKAVRRKPGSTWYLDELFVTLLGEPYVLWRAVDEHGAELDILLQKRRDTAAAERFFKRVLRSCPVPRKIVTDQLRSYPAAKSRIAALVNVKHVFVKAAARVNNRAENSHQPTRERERRLRGFRDPKRTRAFLSSFGPIRQHFALKRHLLRASLYRKQLAQRFDSWHRLTELTQNPSTV</sequence>
<keyword evidence="3" id="KW-0233">DNA recombination</keyword>
<evidence type="ECO:0000256" key="1">
    <source>
        <dbReference type="ARBA" id="ARBA00022578"/>
    </source>
</evidence>
<dbReference type="AlphaFoldDB" id="A0A1G8JWW0"/>
<dbReference type="OrthoDB" id="9087780at2"/>
<name>A0A1G8JWW0_9BURK</name>
<evidence type="ECO:0000313" key="5">
    <source>
        <dbReference type="EMBL" id="SDI35686.1"/>
    </source>
</evidence>
<evidence type="ECO:0000256" key="2">
    <source>
        <dbReference type="ARBA" id="ARBA00023125"/>
    </source>
</evidence>
<feature type="domain" description="DDE" evidence="4">
    <location>
        <begin position="75"/>
        <end position="206"/>
    </location>
</feature>
<dbReference type="RefSeq" id="WP_090692429.1">
    <property type="nucleotide sequence ID" value="NZ_CADERL010000030.1"/>
</dbReference>
<dbReference type="EMBL" id="FNCJ01000021">
    <property type="protein sequence ID" value="SDI35686.1"/>
    <property type="molecule type" value="Genomic_DNA"/>
</dbReference>
<evidence type="ECO:0000313" key="6">
    <source>
        <dbReference type="Proteomes" id="UP000199706"/>
    </source>
</evidence>
<dbReference type="GO" id="GO:0003677">
    <property type="term" value="F:DNA binding"/>
    <property type="evidence" value="ECO:0007669"/>
    <property type="project" value="UniProtKB-KW"/>
</dbReference>
<keyword evidence="2" id="KW-0238">DNA-binding</keyword>
<dbReference type="InterPro" id="IPR047930">
    <property type="entry name" value="Transpos_IS6"/>
</dbReference>
<evidence type="ECO:0000256" key="3">
    <source>
        <dbReference type="ARBA" id="ARBA00023172"/>
    </source>
</evidence>
<proteinExistence type="predicted"/>